<comment type="caution">
    <text evidence="3">The sequence shown here is derived from an EMBL/GenBank/DDBJ whole genome shotgun (WGS) entry which is preliminary data.</text>
</comment>
<feature type="signal peptide" evidence="1">
    <location>
        <begin position="1"/>
        <end position="18"/>
    </location>
</feature>
<reference evidence="3 4" key="1">
    <citation type="journal article" date="2021" name="Microorganisms">
        <title>Acidisoma silvae sp. nov. and Acidisomacellulosilytica sp. nov., Two Acidophilic Bacteria Isolated from Decaying Wood, Hydrolyzing Cellulose and Producing Poly-3-hydroxybutyrate.</title>
        <authorList>
            <person name="Mieszkin S."/>
            <person name="Pouder E."/>
            <person name="Uroz S."/>
            <person name="Simon-Colin C."/>
            <person name="Alain K."/>
        </authorList>
    </citation>
    <scope>NUCLEOTIDE SEQUENCE [LARGE SCALE GENOMIC DNA]</scope>
    <source>
        <strain evidence="3 4">HW T5.17</strain>
    </source>
</reference>
<dbReference type="EMBL" id="JAESVA010000003">
    <property type="protein sequence ID" value="MCB8880487.1"/>
    <property type="molecule type" value="Genomic_DNA"/>
</dbReference>
<feature type="domain" description="Fe/B12 periplasmic-binding" evidence="2">
    <location>
        <begin position="34"/>
        <end position="289"/>
    </location>
</feature>
<evidence type="ECO:0000313" key="4">
    <source>
        <dbReference type="Proteomes" id="UP000721844"/>
    </source>
</evidence>
<dbReference type="RefSeq" id="WP_227307154.1">
    <property type="nucleotide sequence ID" value="NZ_JAESVA010000003.1"/>
</dbReference>
<organism evidence="3 4">
    <name type="scientific">Acidisoma cellulosilyticum</name>
    <dbReference type="NCBI Taxonomy" id="2802395"/>
    <lineage>
        <taxon>Bacteria</taxon>
        <taxon>Pseudomonadati</taxon>
        <taxon>Pseudomonadota</taxon>
        <taxon>Alphaproteobacteria</taxon>
        <taxon>Acetobacterales</taxon>
        <taxon>Acidocellaceae</taxon>
        <taxon>Acidisoma</taxon>
    </lineage>
</organism>
<dbReference type="Proteomes" id="UP000721844">
    <property type="component" value="Unassembled WGS sequence"/>
</dbReference>
<name>A0A964E3Q9_9PROT</name>
<proteinExistence type="predicted"/>
<evidence type="ECO:0000313" key="3">
    <source>
        <dbReference type="EMBL" id="MCB8880487.1"/>
    </source>
</evidence>
<dbReference type="PANTHER" id="PTHR30535">
    <property type="entry name" value="VITAMIN B12-BINDING PROTEIN"/>
    <property type="match status" value="1"/>
</dbReference>
<protein>
    <submittedName>
        <fullName evidence="3">ABC transporter substrate-binding protein</fullName>
    </submittedName>
</protein>
<evidence type="ECO:0000256" key="1">
    <source>
        <dbReference type="SAM" id="SignalP"/>
    </source>
</evidence>
<dbReference type="SUPFAM" id="SSF53807">
    <property type="entry name" value="Helical backbone' metal receptor"/>
    <property type="match status" value="1"/>
</dbReference>
<gene>
    <name evidence="3" type="ORF">ACELLULO517_09605</name>
</gene>
<evidence type="ECO:0000259" key="2">
    <source>
        <dbReference type="PROSITE" id="PS50983"/>
    </source>
</evidence>
<dbReference type="Pfam" id="PF01497">
    <property type="entry name" value="Peripla_BP_2"/>
    <property type="match status" value="1"/>
</dbReference>
<keyword evidence="1" id="KW-0732">Signal</keyword>
<dbReference type="PANTHER" id="PTHR30535:SF4">
    <property type="entry name" value="HEMIN-BINDING PERIPLASMIC PROTEIN HMUT"/>
    <property type="match status" value="1"/>
</dbReference>
<dbReference type="InterPro" id="IPR002491">
    <property type="entry name" value="ABC_transptr_periplasmic_BD"/>
</dbReference>
<sequence length="293" mass="29818">MRALPLLSPALLSGSMLAGFVLTAPLSAAQAQTHIVSVGGALTEIIYDLHQEDRLVGIDSTSNYPDAVKRLPDIGYMRRLAAEPILALNPDLLLIEEGSGPPAVLTQLHATGVTMIMIPDTPGLPGVVDKIHKVSAALGQTAAGDALAAQVESAGQILAARLAHVQNRPKVLVLMSGGKGNVLAAGDGTAAQAIIDLAGGQNAVAGFSGYKPLTPEIVAASAPDVILIPDFALAGLGGEKAVLDLPDLAGSPAAQNKRVVVMEGMLLLGFGPRTPLAATDLAAALHPELHLTP</sequence>
<dbReference type="PROSITE" id="PS50983">
    <property type="entry name" value="FE_B12_PBP"/>
    <property type="match status" value="1"/>
</dbReference>
<dbReference type="AlphaFoldDB" id="A0A964E3Q9"/>
<keyword evidence="4" id="KW-1185">Reference proteome</keyword>
<accession>A0A964E3Q9</accession>
<dbReference type="InterPro" id="IPR050902">
    <property type="entry name" value="ABC_Transporter_SBP"/>
</dbReference>
<feature type="chain" id="PRO_5037927589" evidence="1">
    <location>
        <begin position="19"/>
        <end position="293"/>
    </location>
</feature>
<dbReference type="Gene3D" id="3.40.50.1980">
    <property type="entry name" value="Nitrogenase molybdenum iron protein domain"/>
    <property type="match status" value="2"/>
</dbReference>